<protein>
    <submittedName>
        <fullName evidence="1">Uncharacterized protein</fullName>
    </submittedName>
</protein>
<evidence type="ECO:0000313" key="2">
    <source>
        <dbReference type="Proteomes" id="UP000499080"/>
    </source>
</evidence>
<organism evidence="1 2">
    <name type="scientific">Araneus ventricosus</name>
    <name type="common">Orbweaver spider</name>
    <name type="synonym">Epeira ventricosa</name>
    <dbReference type="NCBI Taxonomy" id="182803"/>
    <lineage>
        <taxon>Eukaryota</taxon>
        <taxon>Metazoa</taxon>
        <taxon>Ecdysozoa</taxon>
        <taxon>Arthropoda</taxon>
        <taxon>Chelicerata</taxon>
        <taxon>Arachnida</taxon>
        <taxon>Araneae</taxon>
        <taxon>Araneomorphae</taxon>
        <taxon>Entelegynae</taxon>
        <taxon>Araneoidea</taxon>
        <taxon>Araneidae</taxon>
        <taxon>Araneus</taxon>
    </lineage>
</organism>
<accession>A0A4Y2JXW1</accession>
<keyword evidence="2" id="KW-1185">Reference proteome</keyword>
<name>A0A4Y2JXW1_ARAVE</name>
<sequence length="113" mass="13416">MNLQKKDQFWCDNGICGQKTRYKENQKLGIYKRKYHKGRKQMKVTGVPDKLDPVKQKEAAEESEEKRLKVMAMLENDQYLYDNVVYCYLMKKEFCQTQRKQILIPSKSIKDGG</sequence>
<comment type="caution">
    <text evidence="1">The sequence shown here is derived from an EMBL/GenBank/DDBJ whole genome shotgun (WGS) entry which is preliminary data.</text>
</comment>
<evidence type="ECO:0000313" key="1">
    <source>
        <dbReference type="EMBL" id="GBM94092.1"/>
    </source>
</evidence>
<gene>
    <name evidence="1" type="ORF">AVEN_135191_1</name>
</gene>
<dbReference type="EMBL" id="BGPR01003934">
    <property type="protein sequence ID" value="GBM94092.1"/>
    <property type="molecule type" value="Genomic_DNA"/>
</dbReference>
<dbReference type="AlphaFoldDB" id="A0A4Y2JXW1"/>
<dbReference type="Proteomes" id="UP000499080">
    <property type="component" value="Unassembled WGS sequence"/>
</dbReference>
<proteinExistence type="predicted"/>
<reference evidence="1 2" key="1">
    <citation type="journal article" date="2019" name="Sci. Rep.">
        <title>Orb-weaving spider Araneus ventricosus genome elucidates the spidroin gene catalogue.</title>
        <authorList>
            <person name="Kono N."/>
            <person name="Nakamura H."/>
            <person name="Ohtoshi R."/>
            <person name="Moran D.A.P."/>
            <person name="Shinohara A."/>
            <person name="Yoshida Y."/>
            <person name="Fujiwara M."/>
            <person name="Mori M."/>
            <person name="Tomita M."/>
            <person name="Arakawa K."/>
        </authorList>
    </citation>
    <scope>NUCLEOTIDE SEQUENCE [LARGE SCALE GENOMIC DNA]</scope>
</reference>